<dbReference type="PANTHER" id="PTHR16317:SF1">
    <property type="entry name" value="KICSTOR COMPLEX PROTEIN ITFG2"/>
    <property type="match status" value="1"/>
</dbReference>
<dbReference type="Proteomes" id="UP000194236">
    <property type="component" value="Unassembled WGS sequence"/>
</dbReference>
<accession>A0A1Y3AZM2</accession>
<dbReference type="Pfam" id="PF15907">
    <property type="entry name" value="Itfg2"/>
    <property type="match status" value="1"/>
</dbReference>
<feature type="non-terminal residue" evidence="1">
    <location>
        <position position="224"/>
    </location>
</feature>
<sequence>LSDRVVRCYRAVLFNEEIKLIGLYKWEFSDQIGSITLHHSFDSDPLIEDNKSNDSSTGEKKCKNRICVLVSQFGGFFAKITCCEHLAENDDQINRNEDEIEPISVKYCDTIVPYTRNRQTSAEILSDIRRMDSNENLIALATHDGTLVLLESDQQTIKWHLQLDNPILSLHKYDLNNDGNDELIISVWNGLVYIIDLDGNIITCHFHQPISAFMVGPFHLNDNV</sequence>
<dbReference type="PANTHER" id="PTHR16317">
    <property type="entry name" value="INTEGRIN ALPHA REPEAT DOMAIN-CONTAINING"/>
    <property type="match status" value="1"/>
</dbReference>
<feature type="non-terminal residue" evidence="1">
    <location>
        <position position="1"/>
    </location>
</feature>
<organism evidence="1 2">
    <name type="scientific">Euroglyphus maynei</name>
    <name type="common">Mayne's house dust mite</name>
    <dbReference type="NCBI Taxonomy" id="6958"/>
    <lineage>
        <taxon>Eukaryota</taxon>
        <taxon>Metazoa</taxon>
        <taxon>Ecdysozoa</taxon>
        <taxon>Arthropoda</taxon>
        <taxon>Chelicerata</taxon>
        <taxon>Arachnida</taxon>
        <taxon>Acari</taxon>
        <taxon>Acariformes</taxon>
        <taxon>Sarcoptiformes</taxon>
        <taxon>Astigmata</taxon>
        <taxon>Psoroptidia</taxon>
        <taxon>Analgoidea</taxon>
        <taxon>Pyroglyphidae</taxon>
        <taxon>Pyroglyphinae</taxon>
        <taxon>Euroglyphus</taxon>
    </lineage>
</organism>
<dbReference type="EMBL" id="MUJZ01052618">
    <property type="protein sequence ID" value="OTF73218.1"/>
    <property type="molecule type" value="Genomic_DNA"/>
</dbReference>
<proteinExistence type="predicted"/>
<dbReference type="SUPFAM" id="SSF50978">
    <property type="entry name" value="WD40 repeat-like"/>
    <property type="match status" value="1"/>
</dbReference>
<dbReference type="GO" id="GO:0032006">
    <property type="term" value="P:regulation of TOR signaling"/>
    <property type="evidence" value="ECO:0007669"/>
    <property type="project" value="TreeGrafter"/>
</dbReference>
<gene>
    <name evidence="1" type="ORF">BLA29_009939</name>
</gene>
<dbReference type="OrthoDB" id="9996127at2759"/>
<dbReference type="InterPro" id="IPR031793">
    <property type="entry name" value="KICSTOR_ITFG2"/>
</dbReference>
<comment type="caution">
    <text evidence="1">The sequence shown here is derived from an EMBL/GenBank/DDBJ whole genome shotgun (WGS) entry which is preliminary data.</text>
</comment>
<reference evidence="1 2" key="1">
    <citation type="submission" date="2017-03" db="EMBL/GenBank/DDBJ databases">
        <title>Genome Survey of Euroglyphus maynei.</title>
        <authorList>
            <person name="Arlian L.G."/>
            <person name="Morgan M.S."/>
            <person name="Rider S.D."/>
        </authorList>
    </citation>
    <scope>NUCLEOTIDE SEQUENCE [LARGE SCALE GENOMIC DNA]</scope>
    <source>
        <strain evidence="1">Arlian Lab</strain>
        <tissue evidence="1">Whole body</tissue>
    </source>
</reference>
<keyword evidence="2" id="KW-1185">Reference proteome</keyword>
<dbReference type="InterPro" id="IPR036322">
    <property type="entry name" value="WD40_repeat_dom_sf"/>
</dbReference>
<evidence type="ECO:0000313" key="1">
    <source>
        <dbReference type="EMBL" id="OTF73218.1"/>
    </source>
</evidence>
<name>A0A1Y3AZM2_EURMA</name>
<evidence type="ECO:0000313" key="2">
    <source>
        <dbReference type="Proteomes" id="UP000194236"/>
    </source>
</evidence>
<dbReference type="AlphaFoldDB" id="A0A1Y3AZM2"/>
<protein>
    <submittedName>
        <fullName evidence="1">Uncharacterized protein</fullName>
    </submittedName>
</protein>